<organism evidence="2 3">
    <name type="scientific">Protea cynaroides</name>
    <dbReference type="NCBI Taxonomy" id="273540"/>
    <lineage>
        <taxon>Eukaryota</taxon>
        <taxon>Viridiplantae</taxon>
        <taxon>Streptophyta</taxon>
        <taxon>Embryophyta</taxon>
        <taxon>Tracheophyta</taxon>
        <taxon>Spermatophyta</taxon>
        <taxon>Magnoliopsida</taxon>
        <taxon>Proteales</taxon>
        <taxon>Proteaceae</taxon>
        <taxon>Protea</taxon>
    </lineage>
</organism>
<evidence type="ECO:0000256" key="1">
    <source>
        <dbReference type="SAM" id="MobiDB-lite"/>
    </source>
</evidence>
<feature type="compositionally biased region" description="Polar residues" evidence="1">
    <location>
        <begin position="103"/>
        <end position="114"/>
    </location>
</feature>
<protein>
    <submittedName>
        <fullName evidence="2">Uncharacterized protein</fullName>
    </submittedName>
</protein>
<evidence type="ECO:0000313" key="3">
    <source>
        <dbReference type="Proteomes" id="UP001141806"/>
    </source>
</evidence>
<evidence type="ECO:0000313" key="2">
    <source>
        <dbReference type="EMBL" id="KAJ4971115.1"/>
    </source>
</evidence>
<comment type="caution">
    <text evidence="2">The sequence shown here is derived from an EMBL/GenBank/DDBJ whole genome shotgun (WGS) entry which is preliminary data.</text>
</comment>
<dbReference type="AlphaFoldDB" id="A0A9Q0QTC4"/>
<proteinExistence type="predicted"/>
<reference evidence="2" key="1">
    <citation type="journal article" date="2023" name="Plant J.">
        <title>The genome of the king protea, Protea cynaroides.</title>
        <authorList>
            <person name="Chang J."/>
            <person name="Duong T.A."/>
            <person name="Schoeman C."/>
            <person name="Ma X."/>
            <person name="Roodt D."/>
            <person name="Barker N."/>
            <person name="Li Z."/>
            <person name="Van de Peer Y."/>
            <person name="Mizrachi E."/>
        </authorList>
    </citation>
    <scope>NUCLEOTIDE SEQUENCE</scope>
    <source>
        <tissue evidence="2">Young leaves</tissue>
    </source>
</reference>
<name>A0A9Q0QTC4_9MAGN</name>
<dbReference type="EMBL" id="JAMYWD010000005">
    <property type="protein sequence ID" value="KAJ4971115.1"/>
    <property type="molecule type" value="Genomic_DNA"/>
</dbReference>
<keyword evidence="3" id="KW-1185">Reference proteome</keyword>
<accession>A0A9Q0QTC4</accession>
<gene>
    <name evidence="2" type="ORF">NE237_004214</name>
</gene>
<dbReference type="Proteomes" id="UP001141806">
    <property type="component" value="Unassembled WGS sequence"/>
</dbReference>
<feature type="region of interest" description="Disordered" evidence="1">
    <location>
        <begin position="73"/>
        <end position="114"/>
    </location>
</feature>
<sequence>MESSAAGKEGNKETPPIMVDNLVAITFPSHRSGSASKHGFGSWADVLDEDELELEEGEFVDTDVIGNDGTLESIPIATNAGGGEGVDPVFTGGSEMAAGKGIESTSGVVTSTNC</sequence>